<dbReference type="InterPro" id="IPR018506">
    <property type="entry name" value="Cyt_B5_heme-BS"/>
</dbReference>
<keyword evidence="2 4" id="KW-0479">Metal-binding</keyword>
<sequence length="299" mass="31579">MFSFLKTILVSSANPPPAEADTGTKGASDAPHTGQHKPSEKDASRRSTSTDSDSGETTPKAQPATSKTLPPVPTFTLDTGAPDDEDDNLPPPSFPAVNSAQRASAPSNLMGPPSLRPSPQSQLAAPQRMAPPRLPPSSAATLRALPSGPLPNRGPPSNNLAAPSGIAVRTPNPRQKVQLRAGYSPLDWATLINSGTNLSGVSKLERVTPSMLKQNNGRKGRPAWSSYQGKVYNITPYLPYHPGGEGELKRAAGKDGAKLFAEVHPWVNWENMLGACLVGIMVSENDARAKMDSELEALD</sequence>
<dbReference type="InterPro" id="IPR036400">
    <property type="entry name" value="Cyt_B5-like_heme/steroid_sf"/>
</dbReference>
<dbReference type="PANTHER" id="PTHR46237">
    <property type="entry name" value="CYTOCHROME B5 REDUCTASE 4 FAMILY MEMBER"/>
    <property type="match status" value="1"/>
</dbReference>
<organism evidence="7 8">
    <name type="scientific">Trichodelitschia bisporula</name>
    <dbReference type="NCBI Taxonomy" id="703511"/>
    <lineage>
        <taxon>Eukaryota</taxon>
        <taxon>Fungi</taxon>
        <taxon>Dikarya</taxon>
        <taxon>Ascomycota</taxon>
        <taxon>Pezizomycotina</taxon>
        <taxon>Dothideomycetes</taxon>
        <taxon>Dothideomycetes incertae sedis</taxon>
        <taxon>Phaeotrichales</taxon>
        <taxon>Phaeotrichaceae</taxon>
        <taxon>Trichodelitschia</taxon>
    </lineage>
</organism>
<dbReference type="SMART" id="SM01117">
    <property type="entry name" value="Cyt-b5"/>
    <property type="match status" value="1"/>
</dbReference>
<dbReference type="Pfam" id="PF00173">
    <property type="entry name" value="Cyt-b5"/>
    <property type="match status" value="1"/>
</dbReference>
<evidence type="ECO:0000256" key="2">
    <source>
        <dbReference type="ARBA" id="ARBA00022723"/>
    </source>
</evidence>
<dbReference type="GO" id="GO:0020037">
    <property type="term" value="F:heme binding"/>
    <property type="evidence" value="ECO:0007669"/>
    <property type="project" value="UniProtKB-UniRule"/>
</dbReference>
<dbReference type="InterPro" id="IPR001199">
    <property type="entry name" value="Cyt_B5-like_heme/steroid-bd"/>
</dbReference>
<dbReference type="OrthoDB" id="432299at2759"/>
<dbReference type="Gene3D" id="3.10.120.10">
    <property type="entry name" value="Cytochrome b5-like heme/steroid binding domain"/>
    <property type="match status" value="1"/>
</dbReference>
<gene>
    <name evidence="7" type="ORF">EJ06DRAFT_527871</name>
</gene>
<dbReference type="GO" id="GO:0005737">
    <property type="term" value="C:cytoplasm"/>
    <property type="evidence" value="ECO:0007669"/>
    <property type="project" value="TreeGrafter"/>
</dbReference>
<dbReference type="PANTHER" id="PTHR46237:SF1">
    <property type="entry name" value="CYTOCHROME B5 REDUCTASE 4"/>
    <property type="match status" value="1"/>
</dbReference>
<feature type="compositionally biased region" description="Polar residues" evidence="5">
    <location>
        <begin position="96"/>
        <end position="107"/>
    </location>
</feature>
<evidence type="ECO:0000256" key="3">
    <source>
        <dbReference type="ARBA" id="ARBA00023004"/>
    </source>
</evidence>
<keyword evidence="1 4" id="KW-0349">Heme</keyword>
<dbReference type="GO" id="GO:0046872">
    <property type="term" value="F:metal ion binding"/>
    <property type="evidence" value="ECO:0007669"/>
    <property type="project" value="UniProtKB-UniRule"/>
</dbReference>
<keyword evidence="3 4" id="KW-0408">Iron</keyword>
<dbReference type="AlphaFoldDB" id="A0A6G1I3M6"/>
<evidence type="ECO:0000256" key="4">
    <source>
        <dbReference type="RuleBase" id="RU362121"/>
    </source>
</evidence>
<feature type="compositionally biased region" description="Polar residues" evidence="5">
    <location>
        <begin position="55"/>
        <end position="68"/>
    </location>
</feature>
<dbReference type="PROSITE" id="PS00191">
    <property type="entry name" value="CYTOCHROME_B5_1"/>
    <property type="match status" value="1"/>
</dbReference>
<name>A0A6G1I3M6_9PEZI</name>
<keyword evidence="8" id="KW-1185">Reference proteome</keyword>
<proteinExistence type="inferred from homology"/>
<dbReference type="EMBL" id="ML996690">
    <property type="protein sequence ID" value="KAF2402890.1"/>
    <property type="molecule type" value="Genomic_DNA"/>
</dbReference>
<dbReference type="FunFam" id="3.10.120.10:FF:000001">
    <property type="entry name" value="Cytochrome b5 reductase 4"/>
    <property type="match status" value="1"/>
</dbReference>
<evidence type="ECO:0000256" key="1">
    <source>
        <dbReference type="ARBA" id="ARBA00022617"/>
    </source>
</evidence>
<dbReference type="InterPro" id="IPR051872">
    <property type="entry name" value="Cytochrome_b5/Flavoprotein_Rdt"/>
</dbReference>
<protein>
    <recommendedName>
        <fullName evidence="6">Cytochrome b5 heme-binding domain-containing protein</fullName>
    </recommendedName>
</protein>
<dbReference type="GO" id="GO:0004128">
    <property type="term" value="F:cytochrome-b5 reductase activity, acting on NAD(P)H"/>
    <property type="evidence" value="ECO:0007669"/>
    <property type="project" value="TreeGrafter"/>
</dbReference>
<evidence type="ECO:0000313" key="7">
    <source>
        <dbReference type="EMBL" id="KAF2402890.1"/>
    </source>
</evidence>
<evidence type="ECO:0000313" key="8">
    <source>
        <dbReference type="Proteomes" id="UP000799640"/>
    </source>
</evidence>
<evidence type="ECO:0000259" key="6">
    <source>
        <dbReference type="PROSITE" id="PS50255"/>
    </source>
</evidence>
<dbReference type="PROSITE" id="PS50255">
    <property type="entry name" value="CYTOCHROME_B5_2"/>
    <property type="match status" value="1"/>
</dbReference>
<evidence type="ECO:0000256" key="5">
    <source>
        <dbReference type="SAM" id="MobiDB-lite"/>
    </source>
</evidence>
<comment type="similarity">
    <text evidence="4">Belongs to the cytochrome b5 family.</text>
</comment>
<dbReference type="Proteomes" id="UP000799640">
    <property type="component" value="Unassembled WGS sequence"/>
</dbReference>
<accession>A0A6G1I3M6</accession>
<dbReference type="SUPFAM" id="SSF55856">
    <property type="entry name" value="Cytochrome b5-like heme/steroid binding domain"/>
    <property type="match status" value="1"/>
</dbReference>
<feature type="region of interest" description="Disordered" evidence="5">
    <location>
        <begin position="1"/>
        <end position="173"/>
    </location>
</feature>
<feature type="domain" description="Cytochrome b5 heme-binding" evidence="6">
    <location>
        <begin position="204"/>
        <end position="282"/>
    </location>
</feature>
<reference evidence="7" key="1">
    <citation type="journal article" date="2020" name="Stud. Mycol.">
        <title>101 Dothideomycetes genomes: a test case for predicting lifestyles and emergence of pathogens.</title>
        <authorList>
            <person name="Haridas S."/>
            <person name="Albert R."/>
            <person name="Binder M."/>
            <person name="Bloem J."/>
            <person name="Labutti K."/>
            <person name="Salamov A."/>
            <person name="Andreopoulos B."/>
            <person name="Baker S."/>
            <person name="Barry K."/>
            <person name="Bills G."/>
            <person name="Bluhm B."/>
            <person name="Cannon C."/>
            <person name="Castanera R."/>
            <person name="Culley D."/>
            <person name="Daum C."/>
            <person name="Ezra D."/>
            <person name="Gonzalez J."/>
            <person name="Henrissat B."/>
            <person name="Kuo A."/>
            <person name="Liang C."/>
            <person name="Lipzen A."/>
            <person name="Lutzoni F."/>
            <person name="Magnuson J."/>
            <person name="Mondo S."/>
            <person name="Nolan M."/>
            <person name="Ohm R."/>
            <person name="Pangilinan J."/>
            <person name="Park H.-J."/>
            <person name="Ramirez L."/>
            <person name="Alfaro M."/>
            <person name="Sun H."/>
            <person name="Tritt A."/>
            <person name="Yoshinaga Y."/>
            <person name="Zwiers L.-H."/>
            <person name="Turgeon B."/>
            <person name="Goodwin S."/>
            <person name="Spatafora J."/>
            <person name="Crous P."/>
            <person name="Grigoriev I."/>
        </authorList>
    </citation>
    <scope>NUCLEOTIDE SEQUENCE</scope>
    <source>
        <strain evidence="7">CBS 262.69</strain>
    </source>
</reference>